<reference evidence="1 2" key="1">
    <citation type="submission" date="2013-01" db="EMBL/GenBank/DDBJ databases">
        <title>Whole genome shotgun sequence of Gordonia soli NBRC 108243.</title>
        <authorList>
            <person name="Isaki-Nakamura S."/>
            <person name="Hosoyama A."/>
            <person name="Tsuchikane K."/>
            <person name="Ando Y."/>
            <person name="Baba S."/>
            <person name="Ohji S."/>
            <person name="Hamada M."/>
            <person name="Tamura T."/>
            <person name="Yamazoe A."/>
            <person name="Yamazaki S."/>
            <person name="Fujita N."/>
        </authorList>
    </citation>
    <scope>NUCLEOTIDE SEQUENCE [LARGE SCALE GENOMIC DNA]</scope>
    <source>
        <strain evidence="1 2">NBRC 108243</strain>
    </source>
</reference>
<evidence type="ECO:0000313" key="2">
    <source>
        <dbReference type="Proteomes" id="UP000011666"/>
    </source>
</evidence>
<dbReference type="AlphaFoldDB" id="M0QGW2"/>
<dbReference type="EMBL" id="BANX01000003">
    <property type="protein sequence ID" value="GAC66662.1"/>
    <property type="molecule type" value="Genomic_DNA"/>
</dbReference>
<evidence type="ECO:0000313" key="1">
    <source>
        <dbReference type="EMBL" id="GAC66662.1"/>
    </source>
</evidence>
<protein>
    <submittedName>
        <fullName evidence="1">Uncharacterized protein</fullName>
    </submittedName>
</protein>
<dbReference type="Proteomes" id="UP000011666">
    <property type="component" value="Unassembled WGS sequence"/>
</dbReference>
<sequence length="98" mass="11102">MAHGLEQSYPLYRALGLASVDHESQFVEHLTEAISLVKVRWIFRDKHGDQLTESNAYYVVRRDEDGLHACVCIQVDNAEKLQALAAKRDIDLGEFTGE</sequence>
<dbReference type="eggNOG" id="ENOG5030KFX">
    <property type="taxonomic scope" value="Bacteria"/>
</dbReference>
<dbReference type="RefSeq" id="WP_007617084.1">
    <property type="nucleotide sequence ID" value="NZ_BANX01000003.1"/>
</dbReference>
<organism evidence="1 2">
    <name type="scientific">Gordonia soli NBRC 108243</name>
    <dbReference type="NCBI Taxonomy" id="1223545"/>
    <lineage>
        <taxon>Bacteria</taxon>
        <taxon>Bacillati</taxon>
        <taxon>Actinomycetota</taxon>
        <taxon>Actinomycetes</taxon>
        <taxon>Mycobacteriales</taxon>
        <taxon>Gordoniaceae</taxon>
        <taxon>Gordonia</taxon>
    </lineage>
</organism>
<gene>
    <name evidence="1" type="ORF">GS4_03_01100</name>
</gene>
<accession>M0QGW2</accession>
<keyword evidence="2" id="KW-1185">Reference proteome</keyword>
<proteinExistence type="predicted"/>
<name>M0QGW2_9ACTN</name>
<comment type="caution">
    <text evidence="1">The sequence shown here is derived from an EMBL/GenBank/DDBJ whole genome shotgun (WGS) entry which is preliminary data.</text>
</comment>